<dbReference type="AlphaFoldDB" id="A0A0F9A1Y5"/>
<organism evidence="1">
    <name type="scientific">marine sediment metagenome</name>
    <dbReference type="NCBI Taxonomy" id="412755"/>
    <lineage>
        <taxon>unclassified sequences</taxon>
        <taxon>metagenomes</taxon>
        <taxon>ecological metagenomes</taxon>
    </lineage>
</organism>
<reference evidence="1" key="1">
    <citation type="journal article" date="2015" name="Nature">
        <title>Complex archaea that bridge the gap between prokaryotes and eukaryotes.</title>
        <authorList>
            <person name="Spang A."/>
            <person name="Saw J.H."/>
            <person name="Jorgensen S.L."/>
            <person name="Zaremba-Niedzwiedzka K."/>
            <person name="Martijn J."/>
            <person name="Lind A.E."/>
            <person name="van Eijk R."/>
            <person name="Schleper C."/>
            <person name="Guy L."/>
            <person name="Ettema T.J."/>
        </authorList>
    </citation>
    <scope>NUCLEOTIDE SEQUENCE</scope>
</reference>
<sequence>MNIGSKVMLKDGSSIVCGIVVELLDGKATVEWDDSLYCGA</sequence>
<dbReference type="EMBL" id="LAZR01060194">
    <property type="protein sequence ID" value="KKK66196.1"/>
    <property type="molecule type" value="Genomic_DNA"/>
</dbReference>
<comment type="caution">
    <text evidence="1">The sequence shown here is derived from an EMBL/GenBank/DDBJ whole genome shotgun (WGS) entry which is preliminary data.</text>
</comment>
<proteinExistence type="predicted"/>
<protein>
    <recommendedName>
        <fullName evidence="2">DUF2158 domain-containing protein</fullName>
    </recommendedName>
</protein>
<evidence type="ECO:0008006" key="2">
    <source>
        <dbReference type="Google" id="ProtNLM"/>
    </source>
</evidence>
<accession>A0A0F9A1Y5</accession>
<gene>
    <name evidence="1" type="ORF">LCGC14_2966510</name>
</gene>
<name>A0A0F9A1Y5_9ZZZZ</name>
<feature type="non-terminal residue" evidence="1">
    <location>
        <position position="40"/>
    </location>
</feature>
<evidence type="ECO:0000313" key="1">
    <source>
        <dbReference type="EMBL" id="KKK66196.1"/>
    </source>
</evidence>